<protein>
    <recommendedName>
        <fullName evidence="3">Polyketide synthase</fullName>
    </recommendedName>
</protein>
<organism evidence="1 2">
    <name type="scientific">Peronospora matthiolae</name>
    <dbReference type="NCBI Taxonomy" id="2874970"/>
    <lineage>
        <taxon>Eukaryota</taxon>
        <taxon>Sar</taxon>
        <taxon>Stramenopiles</taxon>
        <taxon>Oomycota</taxon>
        <taxon>Peronosporomycetes</taxon>
        <taxon>Peronosporales</taxon>
        <taxon>Peronosporaceae</taxon>
        <taxon>Peronospora</taxon>
    </lineage>
</organism>
<accession>A0AAV1TNE1</accession>
<dbReference type="Proteomes" id="UP001162060">
    <property type="component" value="Unassembled WGS sequence"/>
</dbReference>
<reference evidence="1" key="1">
    <citation type="submission" date="2024-01" db="EMBL/GenBank/DDBJ databases">
        <authorList>
            <person name="Webb A."/>
        </authorList>
    </citation>
    <scope>NUCLEOTIDE SEQUENCE</scope>
    <source>
        <strain evidence="1">Pm1</strain>
    </source>
</reference>
<name>A0AAV1TNE1_9STRA</name>
<dbReference type="EMBL" id="CAKLBY020000066">
    <property type="protein sequence ID" value="CAK7922493.1"/>
    <property type="molecule type" value="Genomic_DNA"/>
</dbReference>
<proteinExistence type="predicted"/>
<comment type="caution">
    <text evidence="1">The sequence shown here is derived from an EMBL/GenBank/DDBJ whole genome shotgun (WGS) entry which is preliminary data.</text>
</comment>
<dbReference type="AlphaFoldDB" id="A0AAV1TNE1"/>
<gene>
    <name evidence="1" type="ORF">PM001_LOCUS7664</name>
</gene>
<evidence type="ECO:0000313" key="2">
    <source>
        <dbReference type="Proteomes" id="UP001162060"/>
    </source>
</evidence>
<evidence type="ECO:0000313" key="1">
    <source>
        <dbReference type="EMBL" id="CAK7922493.1"/>
    </source>
</evidence>
<evidence type="ECO:0008006" key="3">
    <source>
        <dbReference type="Google" id="ProtNLM"/>
    </source>
</evidence>
<sequence length="177" mass="19161">MPASGGDGVIAEVVISTRKCERVTASCCEASFRLSAVATLLYTHGYATGLVPALVANVAAMKVLLDRVLRVKLETQAKAVLCEAALCPRSPPWIVKACAVWRPRRLACASLLKLQKQQHNASSNCKKVTALGRWSRRLHGSLMSNGKCQRRFLTTPVLVALTDSSVGDTQRNRRCGV</sequence>